<dbReference type="Pfam" id="PF13621">
    <property type="entry name" value="Cupin_8"/>
    <property type="match status" value="1"/>
</dbReference>
<comment type="caution">
    <text evidence="2">The sequence shown here is derived from an EMBL/GenBank/DDBJ whole genome shotgun (WGS) entry which is preliminary data.</text>
</comment>
<evidence type="ECO:0000313" key="3">
    <source>
        <dbReference type="Proteomes" id="UP001360560"/>
    </source>
</evidence>
<accession>A0AAV5QG97</accession>
<dbReference type="InterPro" id="IPR050910">
    <property type="entry name" value="JMJD6_ArgDemeth/LysHydrox"/>
</dbReference>
<dbReference type="SUPFAM" id="SSF81383">
    <property type="entry name" value="F-box domain"/>
    <property type="match status" value="1"/>
</dbReference>
<dbReference type="PANTHER" id="PTHR12480">
    <property type="entry name" value="ARGININE DEMETHYLASE AND LYSYL-HYDROXYLASE JMJD"/>
    <property type="match status" value="1"/>
</dbReference>
<dbReference type="GO" id="GO:0000987">
    <property type="term" value="F:cis-regulatory region sequence-specific DNA binding"/>
    <property type="evidence" value="ECO:0007669"/>
    <property type="project" value="TreeGrafter"/>
</dbReference>
<dbReference type="PANTHER" id="PTHR12480:SF21">
    <property type="entry name" value="JMJC DOMAIN-CONTAINING PROTEIN 8"/>
    <property type="match status" value="1"/>
</dbReference>
<dbReference type="SMART" id="SM00558">
    <property type="entry name" value="JmjC"/>
    <property type="match status" value="1"/>
</dbReference>
<evidence type="ECO:0000259" key="1">
    <source>
        <dbReference type="PROSITE" id="PS51184"/>
    </source>
</evidence>
<sequence length="570" mass="65513">MNHLAVPRHPLNVKPSGNHILLSDKEVLTFQERWSKDLGLLSIFSDELLYEIISLIDNASDLKNFGHASRILYAFTYQDELWKNLYLQHNGEDSLSIDWKGSWRKTLLRVNEEAKPQCPNNLLCSDLLFRPYQCSKIDYNELCRRIIAEEKVYHKKGITEQPKDSFYRSVLRIPEKEVSLQYFEKNLINHPFILTNSGVSDRWPSWSLASLLERFPKVNFRQESVKWSLEAYSRYLSENSDESPLYLFDCDSSAISQLSKEYQVPVCFQNDLFTVLNEESDTVEGKDIVNCRPNFRWLIIGSSRTGSTFHKDPNSTCAWNAVLSGCKLWIMIPPHLTPPGVGTDKDESEVTSPVSLAEFFLSGFFNDILKLSKDHENEVYVSVVFAGECNYVPKGWWHLVVNIDDTVALTQNFVPSPVLPSVLEFFERKSDQISGFHSAKLVKSLNVLLERMEKIDSSDADFILRKQSLKKYIDSHETKSAPKTAKRDILHDEVDDDEEICEIPLLEAFEELLIEKGYSEVLESAILQNQVKNSKKQTKGWHDVVQSRNNEEQGQSSGFAFDFDLCEDSD</sequence>
<reference evidence="2 3" key="1">
    <citation type="journal article" date="2023" name="Elife">
        <title>Identification of key yeast species and microbe-microbe interactions impacting larval growth of Drosophila in the wild.</title>
        <authorList>
            <person name="Mure A."/>
            <person name="Sugiura Y."/>
            <person name="Maeda R."/>
            <person name="Honda K."/>
            <person name="Sakurai N."/>
            <person name="Takahashi Y."/>
            <person name="Watada M."/>
            <person name="Katoh T."/>
            <person name="Gotoh A."/>
            <person name="Gotoh Y."/>
            <person name="Taniguchi I."/>
            <person name="Nakamura K."/>
            <person name="Hayashi T."/>
            <person name="Katayama T."/>
            <person name="Uemura T."/>
            <person name="Hattori Y."/>
        </authorList>
    </citation>
    <scope>NUCLEOTIDE SEQUENCE [LARGE SCALE GENOMIC DNA]</scope>
    <source>
        <strain evidence="2 3">SC-9</strain>
    </source>
</reference>
<dbReference type="InterPro" id="IPR003347">
    <property type="entry name" value="JmjC_dom"/>
</dbReference>
<dbReference type="GeneID" id="90071934"/>
<dbReference type="InterPro" id="IPR041667">
    <property type="entry name" value="Cupin_8"/>
</dbReference>
<feature type="domain" description="JmjC" evidence="1">
    <location>
        <begin position="253"/>
        <end position="430"/>
    </location>
</feature>
<gene>
    <name evidence="2" type="ORF">DASC09_012800</name>
</gene>
<name>A0AAV5QG97_9ASCO</name>
<dbReference type="SUPFAM" id="SSF51197">
    <property type="entry name" value="Clavaminate synthase-like"/>
    <property type="match status" value="1"/>
</dbReference>
<evidence type="ECO:0000313" key="2">
    <source>
        <dbReference type="EMBL" id="GMM33955.1"/>
    </source>
</evidence>
<protein>
    <recommendedName>
        <fullName evidence="1">JmjC domain-containing protein</fullName>
    </recommendedName>
</protein>
<keyword evidence="3" id="KW-1185">Reference proteome</keyword>
<dbReference type="GO" id="GO:0005634">
    <property type="term" value="C:nucleus"/>
    <property type="evidence" value="ECO:0007669"/>
    <property type="project" value="TreeGrafter"/>
</dbReference>
<dbReference type="EMBL" id="BTFZ01000002">
    <property type="protein sequence ID" value="GMM33955.1"/>
    <property type="molecule type" value="Genomic_DNA"/>
</dbReference>
<proteinExistence type="predicted"/>
<dbReference type="RefSeq" id="XP_064850955.1">
    <property type="nucleotide sequence ID" value="XM_064994883.1"/>
</dbReference>
<organism evidence="2 3">
    <name type="scientific">Saccharomycopsis crataegensis</name>
    <dbReference type="NCBI Taxonomy" id="43959"/>
    <lineage>
        <taxon>Eukaryota</taxon>
        <taxon>Fungi</taxon>
        <taxon>Dikarya</taxon>
        <taxon>Ascomycota</taxon>
        <taxon>Saccharomycotina</taxon>
        <taxon>Saccharomycetes</taxon>
        <taxon>Saccharomycopsidaceae</taxon>
        <taxon>Saccharomycopsis</taxon>
    </lineage>
</organism>
<dbReference type="Proteomes" id="UP001360560">
    <property type="component" value="Unassembled WGS sequence"/>
</dbReference>
<dbReference type="InterPro" id="IPR036047">
    <property type="entry name" value="F-box-like_dom_sf"/>
</dbReference>
<dbReference type="AlphaFoldDB" id="A0AAV5QG97"/>
<dbReference type="PROSITE" id="PS51184">
    <property type="entry name" value="JMJC"/>
    <property type="match status" value="1"/>
</dbReference>
<dbReference type="Gene3D" id="2.60.120.650">
    <property type="entry name" value="Cupin"/>
    <property type="match status" value="1"/>
</dbReference>